<evidence type="ECO:0000313" key="2">
    <source>
        <dbReference type="Proteomes" id="UP001062846"/>
    </source>
</evidence>
<dbReference type="Proteomes" id="UP001062846">
    <property type="component" value="Chromosome 5"/>
</dbReference>
<name>A0ACC0NUL8_RHOML</name>
<evidence type="ECO:0000313" key="1">
    <source>
        <dbReference type="EMBL" id="KAI8556178.1"/>
    </source>
</evidence>
<comment type="caution">
    <text evidence="1">The sequence shown here is derived from an EMBL/GenBank/DDBJ whole genome shotgun (WGS) entry which is preliminary data.</text>
</comment>
<accession>A0ACC0NUL8</accession>
<organism evidence="1 2">
    <name type="scientific">Rhododendron molle</name>
    <name type="common">Chinese azalea</name>
    <name type="synonym">Azalea mollis</name>
    <dbReference type="NCBI Taxonomy" id="49168"/>
    <lineage>
        <taxon>Eukaryota</taxon>
        <taxon>Viridiplantae</taxon>
        <taxon>Streptophyta</taxon>
        <taxon>Embryophyta</taxon>
        <taxon>Tracheophyta</taxon>
        <taxon>Spermatophyta</taxon>
        <taxon>Magnoliopsida</taxon>
        <taxon>eudicotyledons</taxon>
        <taxon>Gunneridae</taxon>
        <taxon>Pentapetalae</taxon>
        <taxon>asterids</taxon>
        <taxon>Ericales</taxon>
        <taxon>Ericaceae</taxon>
        <taxon>Ericoideae</taxon>
        <taxon>Rhodoreae</taxon>
        <taxon>Rhododendron</taxon>
    </lineage>
</organism>
<sequence>MLEDQKSLLLQLKNSLRFDPDSSVKLVNWAGTNDCCQRNGVTCDYFGRVIGIDLNTESISGGLNHSSSLFGLKFLEKLDLAYNSFNSTQLPSSFGNLTNLRYLNLSNTDFVGQIPMEFSRLTKFVKLVLSNYDYILALYNDDYIPPIRIEYPSCTLRTLELNGNNFEGEVPNSLANCANAEVLNLGTNNINGYFPCVLANLSELRILILRSNMSELRILILRSNKFHGNIGCRGIHNYLRPKLQIIDLALNNFSGILPPNLFSQRKAMMNGGDHVEGTRLSIGH</sequence>
<dbReference type="EMBL" id="CM046392">
    <property type="protein sequence ID" value="KAI8556178.1"/>
    <property type="molecule type" value="Genomic_DNA"/>
</dbReference>
<proteinExistence type="predicted"/>
<protein>
    <submittedName>
        <fullName evidence="1">Uncharacterized protein</fullName>
    </submittedName>
</protein>
<keyword evidence="2" id="KW-1185">Reference proteome</keyword>
<reference evidence="1" key="1">
    <citation type="submission" date="2022-02" db="EMBL/GenBank/DDBJ databases">
        <title>Plant Genome Project.</title>
        <authorList>
            <person name="Zhang R.-G."/>
        </authorList>
    </citation>
    <scope>NUCLEOTIDE SEQUENCE</scope>
    <source>
        <strain evidence="1">AT1</strain>
    </source>
</reference>
<gene>
    <name evidence="1" type="ORF">RHMOL_Rhmol05G0231700</name>
</gene>